<name>A0ABX7NVD2_9BACT</name>
<dbReference type="RefSeq" id="WP_206724453.1">
    <property type="nucleotide sequence ID" value="NZ_CP071090.1"/>
</dbReference>
<gene>
    <name evidence="3" type="ORF">JY651_48610</name>
</gene>
<feature type="domain" description="Tox-REase-5" evidence="2">
    <location>
        <begin position="503"/>
        <end position="593"/>
    </location>
</feature>
<dbReference type="Pfam" id="PF15648">
    <property type="entry name" value="Tox-REase-5"/>
    <property type="match status" value="1"/>
</dbReference>
<reference evidence="3 4" key="1">
    <citation type="submission" date="2021-02" db="EMBL/GenBank/DDBJ databases">
        <title>De Novo genome assembly of isolated myxobacteria.</title>
        <authorList>
            <person name="Stevens D.C."/>
        </authorList>
    </citation>
    <scope>NUCLEOTIDE SEQUENCE [LARGE SCALE GENOMIC DNA]</scope>
    <source>
        <strain evidence="4">SCPEA02</strain>
    </source>
</reference>
<keyword evidence="4" id="KW-1185">Reference proteome</keyword>
<feature type="region of interest" description="Disordered" evidence="1">
    <location>
        <begin position="49"/>
        <end position="104"/>
    </location>
</feature>
<organism evidence="3 4">
    <name type="scientific">Pyxidicoccus parkwayensis</name>
    <dbReference type="NCBI Taxonomy" id="2813578"/>
    <lineage>
        <taxon>Bacteria</taxon>
        <taxon>Pseudomonadati</taxon>
        <taxon>Myxococcota</taxon>
        <taxon>Myxococcia</taxon>
        <taxon>Myxococcales</taxon>
        <taxon>Cystobacterineae</taxon>
        <taxon>Myxococcaceae</taxon>
        <taxon>Pyxidicoccus</taxon>
    </lineage>
</organism>
<protein>
    <recommendedName>
        <fullName evidence="2">Tox-REase-5 domain-containing protein</fullName>
    </recommendedName>
</protein>
<dbReference type="Proteomes" id="UP000662747">
    <property type="component" value="Chromosome"/>
</dbReference>
<feature type="region of interest" description="Disordered" evidence="1">
    <location>
        <begin position="117"/>
        <end position="170"/>
    </location>
</feature>
<feature type="compositionally biased region" description="Low complexity" evidence="1">
    <location>
        <begin position="70"/>
        <end position="91"/>
    </location>
</feature>
<evidence type="ECO:0000259" key="2">
    <source>
        <dbReference type="Pfam" id="PF15648"/>
    </source>
</evidence>
<sequence>MFVHHSGRRGCSNHNHSSRPHVLLATLLATTGCGTLHLKEMPLSELDSGSLRYRSASPPSFTEEEGSPGANGDAASAERAANEDAASAEAGLSGADSSSDPEDFAAGVDATLKQAGSARGSGAASAQAGRARGTGAASEQAGRARGAGAASEQAGRSQSPDASSAQADRAASSVKHRLVRGDALVQVLLRAGLTRAHEQLPDGAPLSPEEASTLFGALLNKPVTVASFGPRLVTSRLLREVVEGDEEVSRAELLERVKRHERLAVLRPDGVLAMALTGTAKQRVGEVQWREGSFRAGGFVVGALYSGATGVWRPVDAALQRGWDSPVLAEVRDEALAQGGEEDTFIELVLVLGQFLTQQGDSAAALSQLPEGLATLVTSSPAYLERFQRLPRGEQVRELSKLSATLLSTWGTVAGTPRTLAALGRGWEAHRIPVLSLAEDGALVVERVAVPVGRAVTVLGDGPGAAAVLHLETSLSAQSRQPEPVGGPGRWAPSRELLSPRAARYQEHVSGHPASEAYWLGEPGRKNSTRFEGFEDGALVEVRGPGLASRFNEDLTPKPWFAKWGARALVEQARRQYQAALAKGARVRWRVAEEKAASALQKLFDGAQLFEVEVLHTPAPQ</sequence>
<proteinExistence type="predicted"/>
<dbReference type="InterPro" id="IPR028904">
    <property type="entry name" value="Tox-REase-5_dom"/>
</dbReference>
<accession>A0ABX7NVD2</accession>
<evidence type="ECO:0000256" key="1">
    <source>
        <dbReference type="SAM" id="MobiDB-lite"/>
    </source>
</evidence>
<evidence type="ECO:0000313" key="4">
    <source>
        <dbReference type="Proteomes" id="UP000662747"/>
    </source>
</evidence>
<evidence type="ECO:0000313" key="3">
    <source>
        <dbReference type="EMBL" id="QSQ22877.1"/>
    </source>
</evidence>
<dbReference type="EMBL" id="CP071090">
    <property type="protein sequence ID" value="QSQ22877.1"/>
    <property type="molecule type" value="Genomic_DNA"/>
</dbReference>